<organism evidence="8 9">
    <name type="scientific">Mangrovihabitans endophyticus</name>
    <dbReference type="NCBI Taxonomy" id="1751298"/>
    <lineage>
        <taxon>Bacteria</taxon>
        <taxon>Bacillati</taxon>
        <taxon>Actinomycetota</taxon>
        <taxon>Actinomycetes</taxon>
        <taxon>Micromonosporales</taxon>
        <taxon>Micromonosporaceae</taxon>
        <taxon>Mangrovihabitans</taxon>
    </lineage>
</organism>
<sequence>MTLACPAIDGVELLSAYRPGLSSVFASPSGTLLAEGAEAEVSGGVHGMLPDQVEAMLTGAGPGARAVVGAIPFAPDAPARLVLPRLLRRGTAPPAGAAVPTARPAPARAGGAPPCDDDGYLEAVARAVRDIRAGRYTKVVLARALRLAAPGFDPAPVVRALAAGASGSYTFGIDVGGGQTLFGASPELLVARRGRYAVAHPLAGSAPRSTDPAEDAHRAAALLSSAKDRHEHAFVSEAVADGLRPFCRALRVPVEPTLTATPTMWHLGSRITGEITDPDVSALRLATALHPTPAVCGSPPGAARRAIAELEPFDRGFYAGMVGWCDAAGDGEWAVTIRCATAGPEGLRVYAGAGIVTGSDPHAELTETTAKLGTMLAALGPADRALTTRGA</sequence>
<dbReference type="Proteomes" id="UP000656042">
    <property type="component" value="Unassembled WGS sequence"/>
</dbReference>
<dbReference type="EC" id="5.4.4.2" evidence="3"/>
<keyword evidence="4" id="KW-0413">Isomerase</keyword>
<evidence type="ECO:0000259" key="7">
    <source>
        <dbReference type="Pfam" id="PF00425"/>
    </source>
</evidence>
<dbReference type="Gene3D" id="3.60.120.10">
    <property type="entry name" value="Anthranilate synthase"/>
    <property type="match status" value="1"/>
</dbReference>
<dbReference type="RefSeq" id="WP_189077687.1">
    <property type="nucleotide sequence ID" value="NZ_BMMX01000001.1"/>
</dbReference>
<comment type="similarity">
    <text evidence="2">Belongs to the isochorismate synthase family.</text>
</comment>
<dbReference type="PANTHER" id="PTHR42839:SF2">
    <property type="entry name" value="ISOCHORISMATE SYNTHASE ENTC"/>
    <property type="match status" value="1"/>
</dbReference>
<dbReference type="GO" id="GO:0008909">
    <property type="term" value="F:isochorismate synthase activity"/>
    <property type="evidence" value="ECO:0007669"/>
    <property type="project" value="UniProtKB-EC"/>
</dbReference>
<evidence type="ECO:0000313" key="9">
    <source>
        <dbReference type="Proteomes" id="UP000656042"/>
    </source>
</evidence>
<dbReference type="InterPro" id="IPR004561">
    <property type="entry name" value="IsoChor_synthase"/>
</dbReference>
<evidence type="ECO:0000256" key="5">
    <source>
        <dbReference type="ARBA" id="ARBA00041564"/>
    </source>
</evidence>
<reference evidence="8" key="2">
    <citation type="submission" date="2020-09" db="EMBL/GenBank/DDBJ databases">
        <authorList>
            <person name="Sun Q."/>
            <person name="Zhou Y."/>
        </authorList>
    </citation>
    <scope>NUCLEOTIDE SEQUENCE</scope>
    <source>
        <strain evidence="8">CGMCC 4.7299</strain>
    </source>
</reference>
<dbReference type="GO" id="GO:0009697">
    <property type="term" value="P:salicylic acid biosynthetic process"/>
    <property type="evidence" value="ECO:0007669"/>
    <property type="project" value="TreeGrafter"/>
</dbReference>
<dbReference type="InterPro" id="IPR015890">
    <property type="entry name" value="Chorismate_C"/>
</dbReference>
<dbReference type="Pfam" id="PF00425">
    <property type="entry name" value="Chorismate_bind"/>
    <property type="match status" value="1"/>
</dbReference>
<name>A0A8J3FLD1_9ACTN</name>
<accession>A0A8J3FLD1</accession>
<evidence type="ECO:0000256" key="4">
    <source>
        <dbReference type="ARBA" id="ARBA00023235"/>
    </source>
</evidence>
<feature type="domain" description="Chorismate-utilising enzyme C-terminal" evidence="7">
    <location>
        <begin position="117"/>
        <end position="371"/>
    </location>
</feature>
<evidence type="ECO:0000256" key="2">
    <source>
        <dbReference type="ARBA" id="ARBA00005297"/>
    </source>
</evidence>
<evidence type="ECO:0000256" key="6">
    <source>
        <dbReference type="SAM" id="MobiDB-lite"/>
    </source>
</evidence>
<comment type="caution">
    <text evidence="8">The sequence shown here is derived from an EMBL/GenBank/DDBJ whole genome shotgun (WGS) entry which is preliminary data.</text>
</comment>
<dbReference type="PANTHER" id="PTHR42839">
    <property type="entry name" value="ISOCHORISMATE SYNTHASE ENTC"/>
    <property type="match status" value="1"/>
</dbReference>
<dbReference type="InterPro" id="IPR005801">
    <property type="entry name" value="ADC_synthase"/>
</dbReference>
<proteinExistence type="inferred from homology"/>
<dbReference type="NCBIfam" id="TIGR00543">
    <property type="entry name" value="isochor_syn"/>
    <property type="match status" value="1"/>
</dbReference>
<reference evidence="8" key="1">
    <citation type="journal article" date="2014" name="Int. J. Syst. Evol. Microbiol.">
        <title>Complete genome sequence of Corynebacterium casei LMG S-19264T (=DSM 44701T), isolated from a smear-ripened cheese.</title>
        <authorList>
            <consortium name="US DOE Joint Genome Institute (JGI-PGF)"/>
            <person name="Walter F."/>
            <person name="Albersmeier A."/>
            <person name="Kalinowski J."/>
            <person name="Ruckert C."/>
        </authorList>
    </citation>
    <scope>NUCLEOTIDE SEQUENCE</scope>
    <source>
        <strain evidence="8">CGMCC 4.7299</strain>
    </source>
</reference>
<feature type="region of interest" description="Disordered" evidence="6">
    <location>
        <begin position="93"/>
        <end position="113"/>
    </location>
</feature>
<evidence type="ECO:0000313" key="8">
    <source>
        <dbReference type="EMBL" id="GGK77173.1"/>
    </source>
</evidence>
<keyword evidence="9" id="KW-1185">Reference proteome</keyword>
<evidence type="ECO:0000256" key="3">
    <source>
        <dbReference type="ARBA" id="ARBA00012824"/>
    </source>
</evidence>
<dbReference type="SUPFAM" id="SSF56322">
    <property type="entry name" value="ADC synthase"/>
    <property type="match status" value="1"/>
</dbReference>
<protein>
    <recommendedName>
        <fullName evidence="3">isochorismate synthase</fullName>
        <ecNumber evidence="3">5.4.4.2</ecNumber>
    </recommendedName>
    <alternativeName>
        <fullName evidence="5">Isochorismate mutase</fullName>
    </alternativeName>
</protein>
<dbReference type="AlphaFoldDB" id="A0A8J3FLD1"/>
<comment type="catalytic activity">
    <reaction evidence="1">
        <text>chorismate = isochorismate</text>
        <dbReference type="Rhea" id="RHEA:18985"/>
        <dbReference type="ChEBI" id="CHEBI:29748"/>
        <dbReference type="ChEBI" id="CHEBI:29780"/>
        <dbReference type="EC" id="5.4.4.2"/>
    </reaction>
</comment>
<dbReference type="EMBL" id="BMMX01000001">
    <property type="protein sequence ID" value="GGK77173.1"/>
    <property type="molecule type" value="Genomic_DNA"/>
</dbReference>
<evidence type="ECO:0000256" key="1">
    <source>
        <dbReference type="ARBA" id="ARBA00000799"/>
    </source>
</evidence>
<gene>
    <name evidence="8" type="primary">dhbC</name>
    <name evidence="8" type="ORF">GCM10012284_08960</name>
</gene>